<keyword evidence="1" id="KW-1133">Transmembrane helix</keyword>
<feature type="transmembrane region" description="Helical" evidence="1">
    <location>
        <begin position="20"/>
        <end position="42"/>
    </location>
</feature>
<organism evidence="2 3">
    <name type="scientific">Puccinia graminis f. sp. tritici</name>
    <dbReference type="NCBI Taxonomy" id="56615"/>
    <lineage>
        <taxon>Eukaryota</taxon>
        <taxon>Fungi</taxon>
        <taxon>Dikarya</taxon>
        <taxon>Basidiomycota</taxon>
        <taxon>Pucciniomycotina</taxon>
        <taxon>Pucciniomycetes</taxon>
        <taxon>Pucciniales</taxon>
        <taxon>Pucciniaceae</taxon>
        <taxon>Puccinia</taxon>
    </lineage>
</organism>
<gene>
    <name evidence="2" type="ORF">PGTUg99_022464</name>
</gene>
<dbReference type="SUPFAM" id="SSF53335">
    <property type="entry name" value="S-adenosyl-L-methionine-dependent methyltransferases"/>
    <property type="match status" value="1"/>
</dbReference>
<dbReference type="PANTHER" id="PTHR45036">
    <property type="entry name" value="METHYLTRANSFERASE LIKE 7B"/>
    <property type="match status" value="1"/>
</dbReference>
<dbReference type="Gene3D" id="3.40.50.150">
    <property type="entry name" value="Vaccinia Virus protein VP39"/>
    <property type="match status" value="1"/>
</dbReference>
<dbReference type="EMBL" id="VDEP01000474">
    <property type="protein sequence ID" value="KAA1073916.1"/>
    <property type="molecule type" value="Genomic_DNA"/>
</dbReference>
<keyword evidence="1" id="KW-0812">Transmembrane</keyword>
<accession>A0A5B0MCG3</accession>
<comment type="caution">
    <text evidence="2">The sequence shown here is derived from an EMBL/GenBank/DDBJ whole genome shotgun (WGS) entry which is preliminary data.</text>
</comment>
<sequence>MYRFLPIPATAFDPLNEMIVAIRYGLFPTLLAIWFNPSMWGIHRRDVRARISRTFFFHVWRRVAEDTDKLHRERKLELIRRRAFGVVLDVGAGLGHALRYLDSRLVTLYIACEPNQAMHPAIRTEAKKAGLKAQQCVIFPNSANELQHLIDSKHPKLIPGSVDTIISILSLCSIFHPEQERLDYSRWRSDHQAISQVIATLLKPKTGKILFHELVPNESSPRIHAWQRFWSPIRSIYFGGCRLDVPCLRILRDLGGWSRVKTWDTHDEDPDTLFPHQTGELIKA</sequence>
<dbReference type="Pfam" id="PF13489">
    <property type="entry name" value="Methyltransf_23"/>
    <property type="match status" value="1"/>
</dbReference>
<dbReference type="Proteomes" id="UP000325313">
    <property type="component" value="Unassembled WGS sequence"/>
</dbReference>
<dbReference type="AlphaFoldDB" id="A0A5B0MCG3"/>
<name>A0A5B0MCG3_PUCGR</name>
<dbReference type="InterPro" id="IPR052356">
    <property type="entry name" value="Thiol_S-MT"/>
</dbReference>
<reference evidence="2 3" key="1">
    <citation type="submission" date="2019-05" db="EMBL/GenBank/DDBJ databases">
        <title>Emergence of the Ug99 lineage of the wheat stem rust pathogen through somatic hybridization.</title>
        <authorList>
            <person name="Li F."/>
            <person name="Upadhyaya N.M."/>
            <person name="Sperschneider J."/>
            <person name="Matny O."/>
            <person name="Nguyen-Phuc H."/>
            <person name="Mago R."/>
            <person name="Raley C."/>
            <person name="Miller M.E."/>
            <person name="Silverstein K.A.T."/>
            <person name="Henningsen E."/>
            <person name="Hirsch C.D."/>
            <person name="Visser B."/>
            <person name="Pretorius Z.A."/>
            <person name="Steffenson B.J."/>
            <person name="Schwessinger B."/>
            <person name="Dodds P.N."/>
            <person name="Figueroa M."/>
        </authorList>
    </citation>
    <scope>NUCLEOTIDE SEQUENCE [LARGE SCALE GENOMIC DNA]</scope>
    <source>
        <strain evidence="2 3">Ug99</strain>
    </source>
</reference>
<proteinExistence type="predicted"/>
<evidence type="ECO:0000256" key="1">
    <source>
        <dbReference type="SAM" id="Phobius"/>
    </source>
</evidence>
<dbReference type="PANTHER" id="PTHR45036:SF1">
    <property type="entry name" value="METHYLTRANSFERASE LIKE 7A"/>
    <property type="match status" value="1"/>
</dbReference>
<evidence type="ECO:0000313" key="3">
    <source>
        <dbReference type="Proteomes" id="UP000325313"/>
    </source>
</evidence>
<evidence type="ECO:0008006" key="4">
    <source>
        <dbReference type="Google" id="ProtNLM"/>
    </source>
</evidence>
<keyword evidence="1" id="KW-0472">Membrane</keyword>
<evidence type="ECO:0000313" key="2">
    <source>
        <dbReference type="EMBL" id="KAA1073916.1"/>
    </source>
</evidence>
<protein>
    <recommendedName>
        <fullName evidence="4">Methyltransferase type 11 domain-containing protein</fullName>
    </recommendedName>
</protein>
<dbReference type="InterPro" id="IPR029063">
    <property type="entry name" value="SAM-dependent_MTases_sf"/>
</dbReference>
<dbReference type="CDD" id="cd02440">
    <property type="entry name" value="AdoMet_MTases"/>
    <property type="match status" value="1"/>
</dbReference>